<protein>
    <submittedName>
        <fullName evidence="1">Uncharacterized protein</fullName>
    </submittedName>
</protein>
<dbReference type="PATRIC" id="fig|45658.7.peg.3436"/>
<reference evidence="1 2" key="1">
    <citation type="submission" date="2016-07" db="EMBL/GenBank/DDBJ databases">
        <title>Genome sequencing of Vibrio scophthalmi strain VS-05, an isolated from Paralichthys olivaceus.</title>
        <authorList>
            <person name="Han H.-J."/>
        </authorList>
    </citation>
    <scope>NUCLEOTIDE SEQUENCE [LARGE SCALE GENOMIC DNA]</scope>
    <source>
        <strain evidence="1 2">VS-05</strain>
    </source>
</reference>
<dbReference type="Proteomes" id="UP000092528">
    <property type="component" value="Chromosome 2"/>
</dbReference>
<dbReference type="GeneID" id="96874909"/>
<evidence type="ECO:0000313" key="1">
    <source>
        <dbReference type="EMBL" id="ANU38515.1"/>
    </source>
</evidence>
<gene>
    <name evidence="1" type="ORF">VSVS05_03477</name>
</gene>
<organism evidence="1 2">
    <name type="scientific">Vibrio scophthalmi</name>
    <dbReference type="NCBI Taxonomy" id="45658"/>
    <lineage>
        <taxon>Bacteria</taxon>
        <taxon>Pseudomonadati</taxon>
        <taxon>Pseudomonadota</taxon>
        <taxon>Gammaproteobacteria</taxon>
        <taxon>Vibrionales</taxon>
        <taxon>Vibrionaceae</taxon>
        <taxon>Vibrio</taxon>
    </lineage>
</organism>
<evidence type="ECO:0000313" key="2">
    <source>
        <dbReference type="Proteomes" id="UP000092528"/>
    </source>
</evidence>
<dbReference type="RefSeq" id="WP_065546316.1">
    <property type="nucleotide sequence ID" value="NZ_CP016415.1"/>
</dbReference>
<proteinExistence type="predicted"/>
<dbReference type="AlphaFoldDB" id="A0A1C7FEM4"/>
<sequence length="99" mass="10952">MDNPKYFLAALLAALVLLLALLWFNSDSNSQVTTVPIIESTLTQSLDGQRRFLTLDLGEGNTHVISVPISVQCNLQELAQIEIATDRLGHVSYHFISCH</sequence>
<keyword evidence="2" id="KW-1185">Reference proteome</keyword>
<name>A0A1C7FEM4_9VIBR</name>
<dbReference type="EMBL" id="CP016415">
    <property type="protein sequence ID" value="ANU38515.1"/>
    <property type="molecule type" value="Genomic_DNA"/>
</dbReference>
<accession>A0A1C7FEM4</accession>
<dbReference type="STRING" id="45658.VSVS12_03793"/>